<feature type="transmembrane region" description="Helical" evidence="2">
    <location>
        <begin position="273"/>
        <end position="300"/>
    </location>
</feature>
<comment type="caution">
    <text evidence="3">The sequence shown here is derived from an EMBL/GenBank/DDBJ whole genome shotgun (WGS) entry which is preliminary data.</text>
</comment>
<keyword evidence="2" id="KW-0812">Transmembrane</keyword>
<keyword evidence="3" id="KW-0418">Kinase</keyword>
<feature type="region of interest" description="Disordered" evidence="1">
    <location>
        <begin position="466"/>
        <end position="487"/>
    </location>
</feature>
<reference evidence="3 4" key="1">
    <citation type="submission" date="2017-04" db="EMBL/GenBank/DDBJ databases">
        <title>Draft genome sequence of Marssonina coronaria NL1: causal agent of apple blotch.</title>
        <authorList>
            <person name="Cheng Q."/>
        </authorList>
    </citation>
    <scope>NUCLEOTIDE SEQUENCE [LARGE SCALE GENOMIC DNA]</scope>
    <source>
        <strain evidence="3 4">NL1</strain>
    </source>
</reference>
<keyword evidence="2" id="KW-0472">Membrane</keyword>
<dbReference type="AlphaFoldDB" id="A0A218Z810"/>
<feature type="compositionally biased region" description="Basic residues" evidence="1">
    <location>
        <begin position="28"/>
        <end position="37"/>
    </location>
</feature>
<accession>A0A218Z810</accession>
<dbReference type="Proteomes" id="UP000242519">
    <property type="component" value="Unassembled WGS sequence"/>
</dbReference>
<sequence>MASSEEEYQPPGTRRRRGRNLSSGQLRSTRRGSRRSTRAACDDVPAEHGGPALDDLHTGDEDPRIAAINQGIRVMEAVANTNSSSVPSLVPSPPRAGSTSGSSLIIPSSYYPGVPRRSFCAVPSSDSLLQGRKGVSRLAFPPIRGNSPSRDVATSPRSGIEGPRSQEPLRIVDKSAQGGQIVVQGVTDHALVAVTQRAGAYPAAYSAGSCWALIVGYCHDVAARLAALEEKLPWLWKATLPVTWACRVVRAVAAGGMRLMVVLLKLIPWNGWILISTAVVVAFSGLALGVVTLYIATGVGRSIETSDRMMVKGGLRMLGGFTGYRPSSWTQYTDHKVCPWLPLEGRIPWTRITVCQTPAALPFDLPATLAHSLEYYFREDNKEWLLILEKEKVAIATIKGVSAAKTKWTAVARVLSQRQRTRPGLESDSSLTMIATFLGRLEAALAHELGHLYEIPTQQGLVLSKTRSTIRRSDEKSREHEKSPLSKKAAKAFHTQYAYELENIGRDLEKLIRSLGLAIGFHEEAAWIIAPLSEEAQSWVQACDRRGWGFGWCACDRILYRTMQELDRIEKQADHKLKSIHHSAKLSLERLTALLKEVSEEPGRLENIPFHTESLMTIFSFHTNKISAEQEDAGLEAGKGW</sequence>
<dbReference type="EMBL" id="MZNU01000120">
    <property type="protein sequence ID" value="OWP04211.1"/>
    <property type="molecule type" value="Genomic_DNA"/>
</dbReference>
<dbReference type="GO" id="GO:0016301">
    <property type="term" value="F:kinase activity"/>
    <property type="evidence" value="ECO:0007669"/>
    <property type="project" value="UniProtKB-KW"/>
</dbReference>
<proteinExistence type="predicted"/>
<feature type="compositionally biased region" description="Basic and acidic residues" evidence="1">
    <location>
        <begin position="471"/>
        <end position="484"/>
    </location>
</feature>
<feature type="region of interest" description="Disordered" evidence="1">
    <location>
        <begin position="83"/>
        <end position="103"/>
    </location>
</feature>
<evidence type="ECO:0000313" key="3">
    <source>
        <dbReference type="EMBL" id="OWP04211.1"/>
    </source>
</evidence>
<feature type="region of interest" description="Disordered" evidence="1">
    <location>
        <begin position="139"/>
        <end position="165"/>
    </location>
</feature>
<dbReference type="InParanoid" id="A0A218Z810"/>
<evidence type="ECO:0000256" key="2">
    <source>
        <dbReference type="SAM" id="Phobius"/>
    </source>
</evidence>
<gene>
    <name evidence="3" type="ORF">B2J93_2950</name>
</gene>
<keyword evidence="4" id="KW-1185">Reference proteome</keyword>
<feature type="transmembrane region" description="Helical" evidence="2">
    <location>
        <begin position="248"/>
        <end position="267"/>
    </location>
</feature>
<protein>
    <submittedName>
        <fullName evidence="3">Carbohydrate kinase FGGY</fullName>
    </submittedName>
</protein>
<keyword evidence="2" id="KW-1133">Transmembrane helix</keyword>
<feature type="region of interest" description="Disordered" evidence="1">
    <location>
        <begin position="1"/>
        <end position="60"/>
    </location>
</feature>
<dbReference type="STRING" id="503106.A0A218Z810"/>
<evidence type="ECO:0000256" key="1">
    <source>
        <dbReference type="SAM" id="MobiDB-lite"/>
    </source>
</evidence>
<name>A0A218Z810_9HELO</name>
<evidence type="ECO:0000313" key="4">
    <source>
        <dbReference type="Proteomes" id="UP000242519"/>
    </source>
</evidence>
<organism evidence="3 4">
    <name type="scientific">Diplocarpon coronariae</name>
    <dbReference type="NCBI Taxonomy" id="2795749"/>
    <lineage>
        <taxon>Eukaryota</taxon>
        <taxon>Fungi</taxon>
        <taxon>Dikarya</taxon>
        <taxon>Ascomycota</taxon>
        <taxon>Pezizomycotina</taxon>
        <taxon>Leotiomycetes</taxon>
        <taxon>Helotiales</taxon>
        <taxon>Drepanopezizaceae</taxon>
        <taxon>Diplocarpon</taxon>
    </lineage>
</organism>
<keyword evidence="3" id="KW-0808">Transferase</keyword>